<dbReference type="EMBL" id="ML769613">
    <property type="protein sequence ID" value="KAE9391766.1"/>
    <property type="molecule type" value="Genomic_DNA"/>
</dbReference>
<keyword evidence="1" id="KW-0812">Transmembrane</keyword>
<proteinExistence type="predicted"/>
<protein>
    <recommendedName>
        <fullName evidence="4">Hydrophobin</fullName>
    </recommendedName>
</protein>
<dbReference type="Proteomes" id="UP000799118">
    <property type="component" value="Unassembled WGS sequence"/>
</dbReference>
<evidence type="ECO:0000256" key="1">
    <source>
        <dbReference type="SAM" id="Phobius"/>
    </source>
</evidence>
<evidence type="ECO:0008006" key="4">
    <source>
        <dbReference type="Google" id="ProtNLM"/>
    </source>
</evidence>
<keyword evidence="1" id="KW-1133">Transmembrane helix</keyword>
<dbReference type="AlphaFoldDB" id="A0A6A4H1X8"/>
<name>A0A6A4H1X8_9AGAR</name>
<evidence type="ECO:0000313" key="2">
    <source>
        <dbReference type="EMBL" id="KAE9391766.1"/>
    </source>
</evidence>
<keyword evidence="3" id="KW-1185">Reference proteome</keyword>
<gene>
    <name evidence="2" type="ORF">BT96DRAFT_925083</name>
</gene>
<keyword evidence="1" id="KW-0472">Membrane</keyword>
<dbReference type="OrthoDB" id="4225815at2759"/>
<evidence type="ECO:0000313" key="3">
    <source>
        <dbReference type="Proteomes" id="UP000799118"/>
    </source>
</evidence>
<sequence>CVANTVESALTLSLAARRLPWFVLGDLTLMSLLLAPITVIGAAGSGCEYQRCRCQDKAIQSFSVGCVLFPFEHNRKLRGSTRDPTMVI</sequence>
<organism evidence="2 3">
    <name type="scientific">Gymnopus androsaceus JB14</name>
    <dbReference type="NCBI Taxonomy" id="1447944"/>
    <lineage>
        <taxon>Eukaryota</taxon>
        <taxon>Fungi</taxon>
        <taxon>Dikarya</taxon>
        <taxon>Basidiomycota</taxon>
        <taxon>Agaricomycotina</taxon>
        <taxon>Agaricomycetes</taxon>
        <taxon>Agaricomycetidae</taxon>
        <taxon>Agaricales</taxon>
        <taxon>Marasmiineae</taxon>
        <taxon>Omphalotaceae</taxon>
        <taxon>Gymnopus</taxon>
    </lineage>
</organism>
<feature type="non-terminal residue" evidence="2">
    <location>
        <position position="1"/>
    </location>
</feature>
<accession>A0A6A4H1X8</accession>
<feature type="transmembrane region" description="Helical" evidence="1">
    <location>
        <begin position="21"/>
        <end position="43"/>
    </location>
</feature>
<reference evidence="2" key="1">
    <citation type="journal article" date="2019" name="Environ. Microbiol.">
        <title>Fungal ecological strategies reflected in gene transcription - a case study of two litter decomposers.</title>
        <authorList>
            <person name="Barbi F."/>
            <person name="Kohler A."/>
            <person name="Barry K."/>
            <person name="Baskaran P."/>
            <person name="Daum C."/>
            <person name="Fauchery L."/>
            <person name="Ihrmark K."/>
            <person name="Kuo A."/>
            <person name="LaButti K."/>
            <person name="Lipzen A."/>
            <person name="Morin E."/>
            <person name="Grigoriev I.V."/>
            <person name="Henrissat B."/>
            <person name="Lindahl B."/>
            <person name="Martin F."/>
        </authorList>
    </citation>
    <scope>NUCLEOTIDE SEQUENCE</scope>
    <source>
        <strain evidence="2">JB14</strain>
    </source>
</reference>